<keyword evidence="3" id="KW-1185">Reference proteome</keyword>
<accession>A0ABC9Y9B0</accession>
<comment type="caution">
    <text evidence="2">The sequence shown here is derived from an EMBL/GenBank/DDBJ whole genome shotgun (WGS) entry which is preliminary data.</text>
</comment>
<dbReference type="Proteomes" id="UP001623348">
    <property type="component" value="Unassembled WGS sequence"/>
</dbReference>
<sequence length="104" mass="11426">MGNMVMQNMEMAEVLNDSFASVFTSKGSSLTIQVAEGKGRDWEKEELPAAGEDQAQDHLRNLKVQKSMGPDEMQVLRKLADEMVKPLSITISLVNFPLTGKGEA</sequence>
<name>A0ABC9Y9B0_GRUJA</name>
<dbReference type="PANTHER" id="PTHR33395:SF22">
    <property type="entry name" value="REVERSE TRANSCRIPTASE DOMAIN-CONTAINING PROTEIN"/>
    <property type="match status" value="1"/>
</dbReference>
<feature type="region of interest" description="Disordered" evidence="1">
    <location>
        <begin position="37"/>
        <end position="57"/>
    </location>
</feature>
<evidence type="ECO:0000313" key="3">
    <source>
        <dbReference type="Proteomes" id="UP001623348"/>
    </source>
</evidence>
<feature type="compositionally biased region" description="Basic and acidic residues" evidence="1">
    <location>
        <begin position="37"/>
        <end position="47"/>
    </location>
</feature>
<proteinExistence type="predicted"/>
<dbReference type="AlphaFoldDB" id="A0ABC9Y9B0"/>
<evidence type="ECO:0000256" key="1">
    <source>
        <dbReference type="SAM" id="MobiDB-lite"/>
    </source>
</evidence>
<evidence type="ECO:0000313" key="2">
    <source>
        <dbReference type="EMBL" id="GAB0205302.1"/>
    </source>
</evidence>
<reference evidence="2 3" key="1">
    <citation type="submission" date="2024-06" db="EMBL/GenBank/DDBJ databases">
        <title>The draft genome of Grus japonensis, version 3.</title>
        <authorList>
            <person name="Nabeshima K."/>
            <person name="Suzuki S."/>
            <person name="Onuma M."/>
        </authorList>
    </citation>
    <scope>NUCLEOTIDE SEQUENCE [LARGE SCALE GENOMIC DNA]</scope>
    <source>
        <strain evidence="2 3">451A</strain>
    </source>
</reference>
<gene>
    <name evidence="2" type="ORF">GRJ2_002995800</name>
</gene>
<dbReference type="PANTHER" id="PTHR33395">
    <property type="entry name" value="TRANSCRIPTASE, PUTATIVE-RELATED-RELATED"/>
    <property type="match status" value="1"/>
</dbReference>
<protein>
    <submittedName>
        <fullName evidence="2">Mitochondrial enolase superfamily member 1</fullName>
    </submittedName>
</protein>
<organism evidence="2 3">
    <name type="scientific">Grus japonensis</name>
    <name type="common">Japanese crane</name>
    <name type="synonym">Red-crowned crane</name>
    <dbReference type="NCBI Taxonomy" id="30415"/>
    <lineage>
        <taxon>Eukaryota</taxon>
        <taxon>Metazoa</taxon>
        <taxon>Chordata</taxon>
        <taxon>Craniata</taxon>
        <taxon>Vertebrata</taxon>
        <taxon>Euteleostomi</taxon>
        <taxon>Archelosauria</taxon>
        <taxon>Archosauria</taxon>
        <taxon>Dinosauria</taxon>
        <taxon>Saurischia</taxon>
        <taxon>Theropoda</taxon>
        <taxon>Coelurosauria</taxon>
        <taxon>Aves</taxon>
        <taxon>Neognathae</taxon>
        <taxon>Neoaves</taxon>
        <taxon>Gruiformes</taxon>
        <taxon>Gruidae</taxon>
        <taxon>Grus</taxon>
    </lineage>
</organism>
<dbReference type="EMBL" id="BAAFJT010000040">
    <property type="protein sequence ID" value="GAB0205302.1"/>
    <property type="molecule type" value="Genomic_DNA"/>
</dbReference>